<dbReference type="RefSeq" id="WP_310013725.1">
    <property type="nucleotide sequence ID" value="NZ_JAVDQT010000004.1"/>
</dbReference>
<protein>
    <submittedName>
        <fullName evidence="1">Uncharacterized protein</fullName>
    </submittedName>
</protein>
<proteinExistence type="predicted"/>
<organism evidence="1 2">
    <name type="scientific">Brucella pseudogrignonensis</name>
    <dbReference type="NCBI Taxonomy" id="419475"/>
    <lineage>
        <taxon>Bacteria</taxon>
        <taxon>Pseudomonadati</taxon>
        <taxon>Pseudomonadota</taxon>
        <taxon>Alphaproteobacteria</taxon>
        <taxon>Hyphomicrobiales</taxon>
        <taxon>Brucellaceae</taxon>
        <taxon>Brucella/Ochrobactrum group</taxon>
        <taxon>Brucella</taxon>
    </lineage>
</organism>
<comment type="caution">
    <text evidence="1">The sequence shown here is derived from an EMBL/GenBank/DDBJ whole genome shotgun (WGS) entry which is preliminary data.</text>
</comment>
<evidence type="ECO:0000313" key="2">
    <source>
        <dbReference type="Proteomes" id="UP001184614"/>
    </source>
</evidence>
<gene>
    <name evidence="1" type="ORF">J2782_002919</name>
</gene>
<name>A0ABU1MB80_9HYPH</name>
<evidence type="ECO:0000313" key="1">
    <source>
        <dbReference type="EMBL" id="MDR6433173.1"/>
    </source>
</evidence>
<reference evidence="1 2" key="1">
    <citation type="submission" date="2023-07" db="EMBL/GenBank/DDBJ databases">
        <title>Sorghum-associated microbial communities from plants grown in Nebraska, USA.</title>
        <authorList>
            <person name="Schachtman D."/>
        </authorList>
    </citation>
    <scope>NUCLEOTIDE SEQUENCE [LARGE SCALE GENOMIC DNA]</scope>
    <source>
        <strain evidence="1 2">DS1730</strain>
    </source>
</reference>
<keyword evidence="2" id="KW-1185">Reference proteome</keyword>
<dbReference type="Proteomes" id="UP001184614">
    <property type="component" value="Unassembled WGS sequence"/>
</dbReference>
<dbReference type="EMBL" id="JAVDQT010000004">
    <property type="protein sequence ID" value="MDR6433173.1"/>
    <property type="molecule type" value="Genomic_DNA"/>
</dbReference>
<sequence length="148" mass="16387">MTNTSNIIVYDFGFRGDLARQSTTKYVNKPDYATQVVVVLRLCDDDGNVIKDDLSGNIACNLIDYYDKEIISTQGDTANWNLTENPLPKFNKVDYSYSCIWSIYAVSQTPKPITMGYEIILDGGNYSGDAKNTSSDGSQNPITLTLVS</sequence>
<accession>A0ABU1MB80</accession>